<sequence length="99" mass="11283">MLNNKLKLNSGKTEIIVFSSSYRPRPALKNLVIASDTVDCSTTAINIGSSFFHLRNIFKIRKFLSYDTCKTLIHAFVTARIHYCNSLLYGQPKCILKRL</sequence>
<evidence type="ECO:0000313" key="2">
    <source>
        <dbReference type="Proteomes" id="UP001159427"/>
    </source>
</evidence>
<dbReference type="Proteomes" id="UP001159427">
    <property type="component" value="Unassembled WGS sequence"/>
</dbReference>
<gene>
    <name evidence="1" type="ORF">PEVE_00000194</name>
</gene>
<dbReference type="EMBL" id="CALNXI010000010">
    <property type="protein sequence ID" value="CAH3014454.1"/>
    <property type="molecule type" value="Genomic_DNA"/>
</dbReference>
<comment type="caution">
    <text evidence="1">The sequence shown here is derived from an EMBL/GenBank/DDBJ whole genome shotgun (WGS) entry which is preliminary data.</text>
</comment>
<reference evidence="1 2" key="1">
    <citation type="submission" date="2022-05" db="EMBL/GenBank/DDBJ databases">
        <authorList>
            <consortium name="Genoscope - CEA"/>
            <person name="William W."/>
        </authorList>
    </citation>
    <scope>NUCLEOTIDE SEQUENCE [LARGE SCALE GENOMIC DNA]</scope>
</reference>
<keyword evidence="2" id="KW-1185">Reference proteome</keyword>
<evidence type="ECO:0000313" key="1">
    <source>
        <dbReference type="EMBL" id="CAH3014454.1"/>
    </source>
</evidence>
<organism evidence="1 2">
    <name type="scientific">Porites evermanni</name>
    <dbReference type="NCBI Taxonomy" id="104178"/>
    <lineage>
        <taxon>Eukaryota</taxon>
        <taxon>Metazoa</taxon>
        <taxon>Cnidaria</taxon>
        <taxon>Anthozoa</taxon>
        <taxon>Hexacorallia</taxon>
        <taxon>Scleractinia</taxon>
        <taxon>Fungiina</taxon>
        <taxon>Poritidae</taxon>
        <taxon>Porites</taxon>
    </lineage>
</organism>
<accession>A0ABN8LG60</accession>
<protein>
    <submittedName>
        <fullName evidence="1">Uncharacterized protein</fullName>
    </submittedName>
</protein>
<feature type="non-terminal residue" evidence="1">
    <location>
        <position position="99"/>
    </location>
</feature>
<name>A0ABN8LG60_9CNID</name>
<proteinExistence type="predicted"/>